<comment type="caution">
    <text evidence="1">The sequence shown here is derived from an EMBL/GenBank/DDBJ whole genome shotgun (WGS) entry which is preliminary data.</text>
</comment>
<evidence type="ECO:0000313" key="1">
    <source>
        <dbReference type="EMBL" id="KAE8655932.1"/>
    </source>
</evidence>
<evidence type="ECO:0000313" key="2">
    <source>
        <dbReference type="Proteomes" id="UP000436088"/>
    </source>
</evidence>
<sequence>MDGWAAVSDEDVEAILPTAVYALAKIHMHLVHNSVIQLVEDSATQKMTSSISAQASFLI</sequence>
<keyword evidence="2" id="KW-1185">Reference proteome</keyword>
<proteinExistence type="predicted"/>
<organism evidence="1 2">
    <name type="scientific">Hibiscus syriacus</name>
    <name type="common">Rose of Sharon</name>
    <dbReference type="NCBI Taxonomy" id="106335"/>
    <lineage>
        <taxon>Eukaryota</taxon>
        <taxon>Viridiplantae</taxon>
        <taxon>Streptophyta</taxon>
        <taxon>Embryophyta</taxon>
        <taxon>Tracheophyta</taxon>
        <taxon>Spermatophyta</taxon>
        <taxon>Magnoliopsida</taxon>
        <taxon>eudicotyledons</taxon>
        <taxon>Gunneridae</taxon>
        <taxon>Pentapetalae</taxon>
        <taxon>rosids</taxon>
        <taxon>malvids</taxon>
        <taxon>Malvales</taxon>
        <taxon>Malvaceae</taxon>
        <taxon>Malvoideae</taxon>
        <taxon>Hibiscus</taxon>
    </lineage>
</organism>
<dbReference type="PANTHER" id="PTHR36061:SF3">
    <property type="entry name" value="OS04G0692200 PROTEIN"/>
    <property type="match status" value="1"/>
</dbReference>
<accession>A0A6A2WCL1</accession>
<dbReference type="PANTHER" id="PTHR36061">
    <property type="match status" value="1"/>
</dbReference>
<dbReference type="EMBL" id="VEPZ02001774">
    <property type="protein sequence ID" value="KAE8655932.1"/>
    <property type="molecule type" value="Genomic_DNA"/>
</dbReference>
<name>A0A6A2WCL1_HIBSY</name>
<reference evidence="1" key="1">
    <citation type="submission" date="2019-09" db="EMBL/GenBank/DDBJ databases">
        <title>Draft genome information of white flower Hibiscus syriacus.</title>
        <authorList>
            <person name="Kim Y.-M."/>
        </authorList>
    </citation>
    <scope>NUCLEOTIDE SEQUENCE [LARGE SCALE GENOMIC DNA]</scope>
    <source>
        <strain evidence="1">YM2019G1</strain>
    </source>
</reference>
<dbReference type="Proteomes" id="UP000436088">
    <property type="component" value="Unassembled WGS sequence"/>
</dbReference>
<gene>
    <name evidence="1" type="ORF">F3Y22_tig00117016pilonHSYRG00721</name>
</gene>
<dbReference type="AlphaFoldDB" id="A0A6A2WCL1"/>
<protein>
    <submittedName>
        <fullName evidence="1">Uncharacterized protein</fullName>
    </submittedName>
</protein>